<sequence>MEITIGVQHVSRELTLETDKSADDVQATVNKAVDDGGTLVLEDEKGRQVVVPVSSLAYVEIGSGEQRRIGIV</sequence>
<reference evidence="2" key="1">
    <citation type="journal article" date="2019" name="Int. J. Syst. Evol. Microbiol.">
        <title>The Global Catalogue of Microorganisms (GCM) 10K type strain sequencing project: providing services to taxonomists for standard genome sequencing and annotation.</title>
        <authorList>
            <consortium name="The Broad Institute Genomics Platform"/>
            <consortium name="The Broad Institute Genome Sequencing Center for Infectious Disease"/>
            <person name="Wu L."/>
            <person name="Ma J."/>
        </authorList>
    </citation>
    <scope>NUCLEOTIDE SEQUENCE [LARGE SCALE GENOMIC DNA]</scope>
    <source>
        <strain evidence="2">JCM 17130</strain>
    </source>
</reference>
<proteinExistence type="predicted"/>
<dbReference type="RefSeq" id="WP_388002127.1">
    <property type="nucleotide sequence ID" value="NZ_JBHUEE010000001.1"/>
</dbReference>
<organism evidence="1 2">
    <name type="scientific">Georgenia deserti</name>
    <dbReference type="NCBI Taxonomy" id="2093781"/>
    <lineage>
        <taxon>Bacteria</taxon>
        <taxon>Bacillati</taxon>
        <taxon>Actinomycetota</taxon>
        <taxon>Actinomycetes</taxon>
        <taxon>Micrococcales</taxon>
        <taxon>Bogoriellaceae</taxon>
        <taxon>Georgenia</taxon>
    </lineage>
</organism>
<comment type="caution">
    <text evidence="1">The sequence shown here is derived from an EMBL/GenBank/DDBJ whole genome shotgun (WGS) entry which is preliminary data.</text>
</comment>
<accession>A0ABW4KZ61</accession>
<dbReference type="InterPro" id="IPR021456">
    <property type="entry name" value="DUF3107"/>
</dbReference>
<gene>
    <name evidence="1" type="ORF">ACFSE6_02555</name>
</gene>
<evidence type="ECO:0000313" key="1">
    <source>
        <dbReference type="EMBL" id="MFD1716701.1"/>
    </source>
</evidence>
<dbReference type="Pfam" id="PF11305">
    <property type="entry name" value="DUF3107"/>
    <property type="match status" value="1"/>
</dbReference>
<dbReference type="Proteomes" id="UP001597277">
    <property type="component" value="Unassembled WGS sequence"/>
</dbReference>
<name>A0ABW4KZ61_9MICO</name>
<protein>
    <submittedName>
        <fullName evidence="1">DUF3107 domain-containing protein</fullName>
    </submittedName>
</protein>
<keyword evidence="2" id="KW-1185">Reference proteome</keyword>
<dbReference type="EMBL" id="JBHUEE010000001">
    <property type="protein sequence ID" value="MFD1716701.1"/>
    <property type="molecule type" value="Genomic_DNA"/>
</dbReference>
<evidence type="ECO:0000313" key="2">
    <source>
        <dbReference type="Proteomes" id="UP001597277"/>
    </source>
</evidence>